<keyword evidence="3" id="KW-1185">Reference proteome</keyword>
<proteinExistence type="predicted"/>
<accession>A0ABR4Z708</accession>
<dbReference type="InterPro" id="IPR007278">
    <property type="entry name" value="DUF397"/>
</dbReference>
<dbReference type="Proteomes" id="UP000031364">
    <property type="component" value="Unassembled WGS sequence"/>
</dbReference>
<protein>
    <recommendedName>
        <fullName evidence="1">DUF397 domain-containing protein</fullName>
    </recommendedName>
</protein>
<dbReference type="RefSeq" id="WP_043678347.1">
    <property type="nucleotide sequence ID" value="NZ_BDCI01000003.1"/>
</dbReference>
<gene>
    <name evidence="2" type="ORF">FG87_32825</name>
</gene>
<reference evidence="2 3" key="1">
    <citation type="journal article" date="2014" name="Int. J. Syst. Evol. Microbiol.">
        <title>Nocardia vulneris sp. nov., isolated from wounds of human patients in North America.</title>
        <authorList>
            <person name="Lasker B.A."/>
            <person name="Bell M."/>
            <person name="Klenk H.P."/>
            <person name="Sproer C."/>
            <person name="Schumann C."/>
            <person name="Schumann P."/>
            <person name="Brown J.M."/>
        </authorList>
    </citation>
    <scope>NUCLEOTIDE SEQUENCE [LARGE SCALE GENOMIC DNA]</scope>
    <source>
        <strain evidence="2 3">W9851</strain>
    </source>
</reference>
<dbReference type="EMBL" id="JNFP01000051">
    <property type="protein sequence ID" value="KIA61117.1"/>
    <property type="molecule type" value="Genomic_DNA"/>
</dbReference>
<organism evidence="2 3">
    <name type="scientific">Nocardia vulneris</name>
    <dbReference type="NCBI Taxonomy" id="1141657"/>
    <lineage>
        <taxon>Bacteria</taxon>
        <taxon>Bacillati</taxon>
        <taxon>Actinomycetota</taxon>
        <taxon>Actinomycetes</taxon>
        <taxon>Mycobacteriales</taxon>
        <taxon>Nocardiaceae</taxon>
        <taxon>Nocardia</taxon>
    </lineage>
</organism>
<comment type="caution">
    <text evidence="2">The sequence shown here is derived from an EMBL/GenBank/DDBJ whole genome shotgun (WGS) entry which is preliminary data.</text>
</comment>
<evidence type="ECO:0000313" key="3">
    <source>
        <dbReference type="Proteomes" id="UP000031364"/>
    </source>
</evidence>
<feature type="domain" description="DUF397" evidence="1">
    <location>
        <begin position="6"/>
        <end position="64"/>
    </location>
</feature>
<dbReference type="Pfam" id="PF04149">
    <property type="entry name" value="DUF397"/>
    <property type="match status" value="1"/>
</dbReference>
<evidence type="ECO:0000259" key="1">
    <source>
        <dbReference type="Pfam" id="PF04149"/>
    </source>
</evidence>
<sequence length="122" mass="13099">MIAPPLVWRTSSYSGNTGGNCVEVASDGAHVFIRDSKYRREPSNDPSAEPVITLTPDQWDNFVKVALNRSKGPTEPAIEIDPAAHVELRAAGGPTLRFTPQEWEAFTAGATGGEFDSEILAA</sequence>
<name>A0ABR4Z708_9NOCA</name>
<evidence type="ECO:0000313" key="2">
    <source>
        <dbReference type="EMBL" id="KIA61117.1"/>
    </source>
</evidence>